<dbReference type="InterPro" id="IPR029058">
    <property type="entry name" value="AB_hydrolase_fold"/>
</dbReference>
<reference evidence="4 5" key="1">
    <citation type="journal article" date="2012" name="Front. Microbiol.">
        <title>Draft Genome Sequence of the Virulent Strain 01-B526 of the Fish Pathogen Aeromonas salmonicida.</title>
        <authorList>
            <person name="Charette S.J."/>
            <person name="Brochu F."/>
            <person name="Boyle B."/>
            <person name="Filion G."/>
            <person name="Tanaka K.H."/>
            <person name="Derome N."/>
        </authorList>
    </citation>
    <scope>NUCLEOTIDE SEQUENCE [LARGE SCALE GENOMIC DNA]</scope>
    <source>
        <strain evidence="4 5">P11</strain>
    </source>
</reference>
<keyword evidence="1 4" id="KW-0378">Hydrolase</keyword>
<name>A0A1A6AK04_9CLOT</name>
<dbReference type="InterPro" id="IPR050300">
    <property type="entry name" value="GDXG_lipolytic_enzyme"/>
</dbReference>
<protein>
    <submittedName>
        <fullName evidence="4">Carboxylesterase NlhH</fullName>
        <ecNumber evidence="4">3.1.1.1</ecNumber>
    </submittedName>
</protein>
<dbReference type="SUPFAM" id="SSF53474">
    <property type="entry name" value="alpha/beta-Hydrolases"/>
    <property type="match status" value="1"/>
</dbReference>
<organism evidence="4 5">
    <name type="scientific">Clostridium ragsdalei P11</name>
    <dbReference type="NCBI Taxonomy" id="1353534"/>
    <lineage>
        <taxon>Bacteria</taxon>
        <taxon>Bacillati</taxon>
        <taxon>Bacillota</taxon>
        <taxon>Clostridia</taxon>
        <taxon>Eubacteriales</taxon>
        <taxon>Clostridiaceae</taxon>
        <taxon>Clostridium</taxon>
    </lineage>
</organism>
<accession>A0A1A6AK04</accession>
<evidence type="ECO:0000313" key="4">
    <source>
        <dbReference type="EMBL" id="OBR90406.1"/>
    </source>
</evidence>
<dbReference type="RefSeq" id="WP_065079636.1">
    <property type="nucleotide sequence ID" value="NZ_LROS01000066.1"/>
</dbReference>
<evidence type="ECO:0000256" key="1">
    <source>
        <dbReference type="ARBA" id="ARBA00022801"/>
    </source>
</evidence>
<evidence type="ECO:0000313" key="5">
    <source>
        <dbReference type="Proteomes" id="UP000093954"/>
    </source>
</evidence>
<dbReference type="PATRIC" id="fig|1353534.3.peg.3655"/>
<proteinExistence type="predicted"/>
<dbReference type="PANTHER" id="PTHR48081">
    <property type="entry name" value="AB HYDROLASE SUPERFAMILY PROTEIN C4A8.06C"/>
    <property type="match status" value="1"/>
</dbReference>
<dbReference type="EMBL" id="LROS01000066">
    <property type="protein sequence ID" value="OBR90406.1"/>
    <property type="molecule type" value="Genomic_DNA"/>
</dbReference>
<feature type="coiled-coil region" evidence="2">
    <location>
        <begin position="222"/>
        <end position="249"/>
    </location>
</feature>
<evidence type="ECO:0000256" key="2">
    <source>
        <dbReference type="SAM" id="Coils"/>
    </source>
</evidence>
<dbReference type="Gene3D" id="3.40.50.1820">
    <property type="entry name" value="alpha/beta hydrolase"/>
    <property type="match status" value="1"/>
</dbReference>
<dbReference type="AlphaFoldDB" id="A0A1A6AK04"/>
<comment type="caution">
    <text evidence="4">The sequence shown here is derived from an EMBL/GenBank/DDBJ whole genome shotgun (WGS) entry which is preliminary data.</text>
</comment>
<dbReference type="Proteomes" id="UP000093954">
    <property type="component" value="Unassembled WGS sequence"/>
</dbReference>
<evidence type="ECO:0000259" key="3">
    <source>
        <dbReference type="Pfam" id="PF07859"/>
    </source>
</evidence>
<sequence length="289" mass="32743">MSDDERVLEIVKSMRLQKEAKIEKSSIVGKEVFIPTREGKTRCLIYRAKNKRAMAPVFFDVHGGGFVMGSPENDDKFSNLVRNELDITVISIDYRLAPEYKCPTDKNDVYDVVKYVSFHNDEFGIDPNNMAIGGHSAGGNISTVVCMMARKKNEFSFKCQILDYPPLDLATPARKKFYVEGAIPPERAEIFDKCYRREEYAKNSYCSPVFAAVDELKDLPPAIVLTCEIDSLRDEAEEYAKKLIKAGVETTAKRFYGVSHGFAISKFELPQSSEAHKMMIDGLRKYLLK</sequence>
<dbReference type="InterPro" id="IPR013094">
    <property type="entry name" value="AB_hydrolase_3"/>
</dbReference>
<dbReference type="GO" id="GO:0106435">
    <property type="term" value="F:carboxylesterase activity"/>
    <property type="evidence" value="ECO:0007669"/>
    <property type="project" value="UniProtKB-EC"/>
</dbReference>
<dbReference type="PANTHER" id="PTHR48081:SF8">
    <property type="entry name" value="ALPHA_BETA HYDROLASE FOLD-3 DOMAIN-CONTAINING PROTEIN-RELATED"/>
    <property type="match status" value="1"/>
</dbReference>
<feature type="domain" description="Alpha/beta hydrolase fold-3" evidence="3">
    <location>
        <begin position="60"/>
        <end position="263"/>
    </location>
</feature>
<dbReference type="Pfam" id="PF07859">
    <property type="entry name" value="Abhydrolase_3"/>
    <property type="match status" value="1"/>
</dbReference>
<dbReference type="EC" id="3.1.1.1" evidence="4"/>
<keyword evidence="5" id="KW-1185">Reference proteome</keyword>
<gene>
    <name evidence="4" type="primary">nlhH_5</name>
    <name evidence="4" type="ORF">CLRAG_35840</name>
</gene>
<keyword evidence="2" id="KW-0175">Coiled coil</keyword>